<dbReference type="Gene3D" id="3.80.10.10">
    <property type="entry name" value="Ribonuclease Inhibitor"/>
    <property type="match status" value="1"/>
</dbReference>
<dbReference type="EMBL" id="JAWDGP010002569">
    <property type="protein sequence ID" value="KAK3781941.1"/>
    <property type="molecule type" value="Genomic_DNA"/>
</dbReference>
<name>A0AAE1A799_9GAST</name>
<organism evidence="2 3">
    <name type="scientific">Elysia crispata</name>
    <name type="common">lettuce slug</name>
    <dbReference type="NCBI Taxonomy" id="231223"/>
    <lineage>
        <taxon>Eukaryota</taxon>
        <taxon>Metazoa</taxon>
        <taxon>Spiralia</taxon>
        <taxon>Lophotrochozoa</taxon>
        <taxon>Mollusca</taxon>
        <taxon>Gastropoda</taxon>
        <taxon>Heterobranchia</taxon>
        <taxon>Euthyneura</taxon>
        <taxon>Panpulmonata</taxon>
        <taxon>Sacoglossa</taxon>
        <taxon>Placobranchoidea</taxon>
        <taxon>Plakobranchidae</taxon>
        <taxon>Elysia</taxon>
    </lineage>
</organism>
<accession>A0AAE1A799</accession>
<sequence length="291" mass="32234">MATNTRAGILLSVVREGLPSLPRLPCPQQTKESSHPGHSCRRKRRLKKREFKSASVLTSGSNVTSPVERSINSASSVFPTSTPIDTPASSKPTSRSNSVRSRTKETTCAQGILQDPSSELLPRSDQVPEDDSPSVLESSTGDDGYDPDLDPDLGLELLADERAKRCREDGAFAEYKQLCRRHKVVPNSFFMRHSLDEHLKIRHRYFSYGDSAVLSHEIQNQPSVTSLDIEDNFMGPAGMLCFAEMLKSNAYITEALPLQAISNINETVLRIWLHMETAAPVKPHNYAINEG</sequence>
<feature type="compositionally biased region" description="Basic residues" evidence="1">
    <location>
        <begin position="38"/>
        <end position="50"/>
    </location>
</feature>
<gene>
    <name evidence="2" type="ORF">RRG08_035506</name>
</gene>
<evidence type="ECO:0000256" key="1">
    <source>
        <dbReference type="SAM" id="MobiDB-lite"/>
    </source>
</evidence>
<reference evidence="2" key="1">
    <citation type="journal article" date="2023" name="G3 (Bethesda)">
        <title>A reference genome for the long-term kleptoplast-retaining sea slug Elysia crispata morphotype clarki.</title>
        <authorList>
            <person name="Eastman K.E."/>
            <person name="Pendleton A.L."/>
            <person name="Shaikh M.A."/>
            <person name="Suttiyut T."/>
            <person name="Ogas R."/>
            <person name="Tomko P."/>
            <person name="Gavelis G."/>
            <person name="Widhalm J.R."/>
            <person name="Wisecaver J.H."/>
        </authorList>
    </citation>
    <scope>NUCLEOTIDE SEQUENCE</scope>
    <source>
        <strain evidence="2">ECLA1</strain>
    </source>
</reference>
<comment type="caution">
    <text evidence="2">The sequence shown here is derived from an EMBL/GenBank/DDBJ whole genome shotgun (WGS) entry which is preliminary data.</text>
</comment>
<proteinExistence type="predicted"/>
<dbReference type="SUPFAM" id="SSF52047">
    <property type="entry name" value="RNI-like"/>
    <property type="match status" value="1"/>
</dbReference>
<dbReference type="Proteomes" id="UP001283361">
    <property type="component" value="Unassembled WGS sequence"/>
</dbReference>
<feature type="region of interest" description="Disordered" evidence="1">
    <location>
        <begin position="19"/>
        <end position="148"/>
    </location>
</feature>
<evidence type="ECO:0000313" key="3">
    <source>
        <dbReference type="Proteomes" id="UP001283361"/>
    </source>
</evidence>
<keyword evidence="3" id="KW-1185">Reference proteome</keyword>
<dbReference type="InterPro" id="IPR032675">
    <property type="entry name" value="LRR_dom_sf"/>
</dbReference>
<evidence type="ECO:0000313" key="2">
    <source>
        <dbReference type="EMBL" id="KAK3781941.1"/>
    </source>
</evidence>
<feature type="compositionally biased region" description="Polar residues" evidence="1">
    <location>
        <begin position="55"/>
        <end position="100"/>
    </location>
</feature>
<dbReference type="AlphaFoldDB" id="A0AAE1A799"/>
<protein>
    <submittedName>
        <fullName evidence="2">Uncharacterized protein</fullName>
    </submittedName>
</protein>